<feature type="region of interest" description="Disordered" evidence="3">
    <location>
        <begin position="541"/>
        <end position="574"/>
    </location>
</feature>
<feature type="compositionally biased region" description="Basic and acidic residues" evidence="3">
    <location>
        <begin position="544"/>
        <end position="574"/>
    </location>
</feature>
<dbReference type="GO" id="GO:0016887">
    <property type="term" value="F:ATP hydrolysis activity"/>
    <property type="evidence" value="ECO:0007669"/>
    <property type="project" value="InterPro"/>
</dbReference>
<dbReference type="InterPro" id="IPR003439">
    <property type="entry name" value="ABC_transporter-like_ATP-bd"/>
</dbReference>
<reference evidence="5 6" key="1">
    <citation type="submission" date="2017-07" db="EMBL/GenBank/DDBJ databases">
        <title>Leptospira spp. isolated from tropical soils.</title>
        <authorList>
            <person name="Thibeaux R."/>
            <person name="Iraola G."/>
            <person name="Ferres I."/>
            <person name="Bierque E."/>
            <person name="Girault D."/>
            <person name="Soupe-Gilbert M.-E."/>
            <person name="Picardeau M."/>
            <person name="Goarant C."/>
        </authorList>
    </citation>
    <scope>NUCLEOTIDE SEQUENCE [LARGE SCALE GENOMIC DNA]</scope>
    <source>
        <strain evidence="5 6">FH2-C-A2</strain>
    </source>
</reference>
<dbReference type="PROSITE" id="PS50893">
    <property type="entry name" value="ABC_TRANSPORTER_2"/>
    <property type="match status" value="2"/>
</dbReference>
<feature type="domain" description="ABC transporter" evidence="4">
    <location>
        <begin position="328"/>
        <end position="544"/>
    </location>
</feature>
<dbReference type="InterPro" id="IPR051309">
    <property type="entry name" value="ABCF_ATPase"/>
</dbReference>
<evidence type="ECO:0000256" key="1">
    <source>
        <dbReference type="ARBA" id="ARBA00022741"/>
    </source>
</evidence>
<evidence type="ECO:0000313" key="6">
    <source>
        <dbReference type="Proteomes" id="UP000231912"/>
    </source>
</evidence>
<protein>
    <submittedName>
        <fullName evidence="5">ABC transporter ATP-binding protein</fullName>
    </submittedName>
</protein>
<keyword evidence="2 5" id="KW-0067">ATP-binding</keyword>
<dbReference type="FunFam" id="3.40.50.300:FF:000011">
    <property type="entry name" value="Putative ABC transporter ATP-binding component"/>
    <property type="match status" value="1"/>
</dbReference>
<dbReference type="InterPro" id="IPR027417">
    <property type="entry name" value="P-loop_NTPase"/>
</dbReference>
<evidence type="ECO:0000259" key="4">
    <source>
        <dbReference type="PROSITE" id="PS50893"/>
    </source>
</evidence>
<evidence type="ECO:0000313" key="5">
    <source>
        <dbReference type="EMBL" id="PJZ67178.1"/>
    </source>
</evidence>
<evidence type="ECO:0000256" key="2">
    <source>
        <dbReference type="ARBA" id="ARBA00022840"/>
    </source>
</evidence>
<dbReference type="RefSeq" id="WP_100757710.1">
    <property type="nucleotide sequence ID" value="NZ_NPDT01000001.1"/>
</dbReference>
<dbReference type="PANTHER" id="PTHR42855:SF2">
    <property type="entry name" value="DRUG RESISTANCE ABC TRANSPORTER,ATP-BINDING PROTEIN"/>
    <property type="match status" value="1"/>
</dbReference>
<evidence type="ECO:0000256" key="3">
    <source>
        <dbReference type="SAM" id="MobiDB-lite"/>
    </source>
</evidence>
<dbReference type="Proteomes" id="UP000231912">
    <property type="component" value="Unassembled WGS sequence"/>
</dbReference>
<dbReference type="EMBL" id="NPDT01000001">
    <property type="protein sequence ID" value="PJZ67178.1"/>
    <property type="molecule type" value="Genomic_DNA"/>
</dbReference>
<dbReference type="CDD" id="cd03221">
    <property type="entry name" value="ABCF_EF-3"/>
    <property type="match status" value="2"/>
</dbReference>
<dbReference type="NCBIfam" id="NF000355">
    <property type="entry name" value="ribo_prot_ABC_F"/>
    <property type="match status" value="1"/>
</dbReference>
<dbReference type="Gene3D" id="3.40.50.300">
    <property type="entry name" value="P-loop containing nucleotide triphosphate hydrolases"/>
    <property type="match status" value="2"/>
</dbReference>
<dbReference type="InterPro" id="IPR037118">
    <property type="entry name" value="Val-tRNA_synth_C_sf"/>
</dbReference>
<dbReference type="InterPro" id="IPR003593">
    <property type="entry name" value="AAA+_ATPase"/>
</dbReference>
<dbReference type="SUPFAM" id="SSF52540">
    <property type="entry name" value="P-loop containing nucleoside triphosphate hydrolases"/>
    <property type="match status" value="2"/>
</dbReference>
<comment type="caution">
    <text evidence="5">The sequence shown here is derived from an EMBL/GenBank/DDBJ whole genome shotgun (WGS) entry which is preliminary data.</text>
</comment>
<name>A0A2M9ZFI9_9LEPT</name>
<dbReference type="Pfam" id="PF00005">
    <property type="entry name" value="ABC_tran"/>
    <property type="match status" value="2"/>
</dbReference>
<accession>A0A2M9ZFI9</accession>
<dbReference type="Pfam" id="PF12848">
    <property type="entry name" value="ABC_tran_Xtn"/>
    <property type="match status" value="1"/>
</dbReference>
<keyword evidence="1" id="KW-0547">Nucleotide-binding</keyword>
<dbReference type="PANTHER" id="PTHR42855">
    <property type="entry name" value="ABC TRANSPORTER ATP-BINDING SUBUNIT"/>
    <property type="match status" value="1"/>
</dbReference>
<dbReference type="SMART" id="SM00382">
    <property type="entry name" value="AAA"/>
    <property type="match status" value="2"/>
</dbReference>
<dbReference type="GO" id="GO:0005524">
    <property type="term" value="F:ATP binding"/>
    <property type="evidence" value="ECO:0007669"/>
    <property type="project" value="UniProtKB-KW"/>
</dbReference>
<organism evidence="5 6">
    <name type="scientific">Leptospira wolffii</name>
    <dbReference type="NCBI Taxonomy" id="409998"/>
    <lineage>
        <taxon>Bacteria</taxon>
        <taxon>Pseudomonadati</taxon>
        <taxon>Spirochaetota</taxon>
        <taxon>Spirochaetia</taxon>
        <taxon>Leptospirales</taxon>
        <taxon>Leptospiraceae</taxon>
        <taxon>Leptospira</taxon>
    </lineage>
</organism>
<dbReference type="InterPro" id="IPR017871">
    <property type="entry name" value="ABC_transporter-like_CS"/>
</dbReference>
<dbReference type="InterPro" id="IPR032781">
    <property type="entry name" value="ABC_tran_Xtn"/>
</dbReference>
<dbReference type="PROSITE" id="PS00211">
    <property type="entry name" value="ABC_TRANSPORTER_1"/>
    <property type="match status" value="1"/>
</dbReference>
<sequence>MLQFIDIKHRFGSSTLFEKFSWHIKPGSKIALVGPNGSGKSTLFRMATGELAPEEGLVSRSKHAEISLFQQIPDFDFEAKVIDTALSKHKHYNEYVKRSEEIREKMNRTDHDSPAFNDLLEEQSALEEYAFTYGVHELEARARKIIGGLGFSNEQMEKKVKEFSPGYQHRLGLAIAILNPGNLLLLDEPTNHLDHASKDWLAEYLRSTNRSFVLVTHDPEFLNATTDTIAELNPSGVLEFKGTLEEYFEHKNELLDKLRVQFKKEEAYLKQRTEWIERFRSKATKAKAVQSVIKRLEKRDKVDAPEESFWNSKTDYQFNFTPSGNLSFRIEGGEFHYEGKEKKIFENAELHVSTGDKIAVIGPNGAGKSTFLRCLLGIHKLTKGTVTFGPKTKIGYFSQNHHEDLDPDKTLLETVLSVYPDLPDVEARKLLGYFSFSDDRVFKKVGLLSGGEQSRLRLALLVRFSSNTLFLDEPTNHLDLVVRDNLKRALQAYPGAVLVISHDPDFLKDLCTRTVSVSGGKIRDLNSSFSDYLRFPPEDLQAEGEIRSSSEQNRKDSQKDKNRSQKNSDKNRLKKIQKDIEQIEGKIALLEKNKANSEELLADPEFYKKRSYQMELDTYNETKAEISRLTENWEKLQLEIEELSSAV</sequence>
<feature type="domain" description="ABC transporter" evidence="4">
    <location>
        <begin position="2"/>
        <end position="260"/>
    </location>
</feature>
<proteinExistence type="predicted"/>
<dbReference type="AlphaFoldDB" id="A0A2M9ZFI9"/>
<dbReference type="Gene3D" id="1.10.287.380">
    <property type="entry name" value="Valyl-tRNA synthetase, C-terminal domain"/>
    <property type="match status" value="1"/>
</dbReference>
<gene>
    <name evidence="5" type="ORF">CH371_03695</name>
</gene>